<name>X1VQV2_9ZZZZ</name>
<organism evidence="2">
    <name type="scientific">marine sediment metagenome</name>
    <dbReference type="NCBI Taxonomy" id="412755"/>
    <lineage>
        <taxon>unclassified sequences</taxon>
        <taxon>metagenomes</taxon>
        <taxon>ecological metagenomes</taxon>
    </lineage>
</organism>
<protein>
    <recommendedName>
        <fullName evidence="1">Ketopantoate reductase N-terminal domain-containing protein</fullName>
    </recommendedName>
</protein>
<evidence type="ECO:0000313" key="2">
    <source>
        <dbReference type="EMBL" id="GAJ22742.1"/>
    </source>
</evidence>
<comment type="caution">
    <text evidence="2">The sequence shown here is derived from an EMBL/GenBank/DDBJ whole genome shotgun (WGS) entry which is preliminary data.</text>
</comment>
<dbReference type="GO" id="GO:0005737">
    <property type="term" value="C:cytoplasm"/>
    <property type="evidence" value="ECO:0007669"/>
    <property type="project" value="TreeGrafter"/>
</dbReference>
<dbReference type="InterPro" id="IPR036291">
    <property type="entry name" value="NAD(P)-bd_dom_sf"/>
</dbReference>
<dbReference type="InterPro" id="IPR051402">
    <property type="entry name" value="KPR-Related"/>
</dbReference>
<reference evidence="2" key="1">
    <citation type="journal article" date="2014" name="Front. Microbiol.">
        <title>High frequency of phylogenetically diverse reductive dehalogenase-homologous genes in deep subseafloor sedimentary metagenomes.</title>
        <authorList>
            <person name="Kawai M."/>
            <person name="Futagami T."/>
            <person name="Toyoda A."/>
            <person name="Takaki Y."/>
            <person name="Nishi S."/>
            <person name="Hori S."/>
            <person name="Arai W."/>
            <person name="Tsubouchi T."/>
            <person name="Morono Y."/>
            <person name="Uchiyama I."/>
            <person name="Ito T."/>
            <person name="Fujiyama A."/>
            <person name="Inagaki F."/>
            <person name="Takami H."/>
        </authorList>
    </citation>
    <scope>NUCLEOTIDE SEQUENCE</scope>
    <source>
        <strain evidence="2">Expedition CK06-06</strain>
    </source>
</reference>
<dbReference type="SUPFAM" id="SSF51735">
    <property type="entry name" value="NAD(P)-binding Rossmann-fold domains"/>
    <property type="match status" value="1"/>
</dbReference>
<dbReference type="PANTHER" id="PTHR21708">
    <property type="entry name" value="PROBABLE 2-DEHYDROPANTOATE 2-REDUCTASE"/>
    <property type="match status" value="1"/>
</dbReference>
<dbReference type="EMBL" id="BARW01039792">
    <property type="protein sequence ID" value="GAJ22742.1"/>
    <property type="molecule type" value="Genomic_DNA"/>
</dbReference>
<dbReference type="Pfam" id="PF02558">
    <property type="entry name" value="ApbA"/>
    <property type="match status" value="1"/>
</dbReference>
<dbReference type="Gene3D" id="3.40.50.720">
    <property type="entry name" value="NAD(P)-binding Rossmann-like Domain"/>
    <property type="match status" value="1"/>
</dbReference>
<gene>
    <name evidence="2" type="ORF">S12H4_60450</name>
</gene>
<dbReference type="InterPro" id="IPR013332">
    <property type="entry name" value="KPR_N"/>
</dbReference>
<dbReference type="AlphaFoldDB" id="X1VQV2"/>
<dbReference type="PANTHER" id="PTHR21708:SF26">
    <property type="entry name" value="2-DEHYDROPANTOATE 2-REDUCTASE"/>
    <property type="match status" value="1"/>
</dbReference>
<feature type="non-terminal residue" evidence="2">
    <location>
        <position position="115"/>
    </location>
</feature>
<sequence length="115" mass="12355">MQKDFKITVVGAGAMGSLFGGHMSLARYDVTLVDTFQAHVDAINKNGLRIKDAISGNIKVAHPFSTSNPSYLLEQDLIIIFTKAFQTRAAIESIKHAIIPGKTGVLSLQNGLGNE</sequence>
<feature type="domain" description="Ketopantoate reductase N-terminal" evidence="1">
    <location>
        <begin position="7"/>
        <end position="115"/>
    </location>
</feature>
<evidence type="ECO:0000259" key="1">
    <source>
        <dbReference type="Pfam" id="PF02558"/>
    </source>
</evidence>
<accession>X1VQV2</accession>
<proteinExistence type="predicted"/>